<keyword evidence="3" id="KW-1185">Reference proteome</keyword>
<dbReference type="CDD" id="cd19100">
    <property type="entry name" value="AKR_unchar"/>
    <property type="match status" value="1"/>
</dbReference>
<organism evidence="2 3">
    <name type="scientific">Ktedonospora formicarum</name>
    <dbReference type="NCBI Taxonomy" id="2778364"/>
    <lineage>
        <taxon>Bacteria</taxon>
        <taxon>Bacillati</taxon>
        <taxon>Chloroflexota</taxon>
        <taxon>Ktedonobacteria</taxon>
        <taxon>Ktedonobacterales</taxon>
        <taxon>Ktedonobacteraceae</taxon>
        <taxon>Ktedonospora</taxon>
    </lineage>
</organism>
<dbReference type="Proteomes" id="UP000612362">
    <property type="component" value="Unassembled WGS sequence"/>
</dbReference>
<comment type="caution">
    <text evidence="2">The sequence shown here is derived from an EMBL/GenBank/DDBJ whole genome shotgun (WGS) entry which is preliminary data.</text>
</comment>
<dbReference type="Gene3D" id="3.20.20.100">
    <property type="entry name" value="NADP-dependent oxidoreductase domain"/>
    <property type="match status" value="1"/>
</dbReference>
<proteinExistence type="predicted"/>
<dbReference type="AlphaFoldDB" id="A0A8J3HWW2"/>
<dbReference type="RefSeq" id="WP_220191901.1">
    <property type="nucleotide sequence ID" value="NZ_BNJF01000001.1"/>
</dbReference>
<reference evidence="2" key="1">
    <citation type="submission" date="2020-10" db="EMBL/GenBank/DDBJ databases">
        <title>Taxonomic study of unclassified bacteria belonging to the class Ktedonobacteria.</title>
        <authorList>
            <person name="Yabe S."/>
            <person name="Wang C.M."/>
            <person name="Zheng Y."/>
            <person name="Sakai Y."/>
            <person name="Cavaletti L."/>
            <person name="Monciardini P."/>
            <person name="Donadio S."/>
        </authorList>
    </citation>
    <scope>NUCLEOTIDE SEQUENCE</scope>
    <source>
        <strain evidence="2">SOSP1-1</strain>
    </source>
</reference>
<dbReference type="Pfam" id="PF00248">
    <property type="entry name" value="Aldo_ket_red"/>
    <property type="match status" value="1"/>
</dbReference>
<dbReference type="InterPro" id="IPR053135">
    <property type="entry name" value="AKR2_Oxidoreductase"/>
</dbReference>
<gene>
    <name evidence="2" type="ORF">KSX_05160</name>
</gene>
<evidence type="ECO:0000313" key="2">
    <source>
        <dbReference type="EMBL" id="GHO42353.1"/>
    </source>
</evidence>
<name>A0A8J3HWW2_9CHLR</name>
<dbReference type="InterPro" id="IPR036812">
    <property type="entry name" value="NAD(P)_OxRdtase_dom_sf"/>
</dbReference>
<protein>
    <submittedName>
        <fullName evidence="2">Oxidoreductase</fullName>
    </submittedName>
</protein>
<dbReference type="EMBL" id="BNJF01000001">
    <property type="protein sequence ID" value="GHO42353.1"/>
    <property type="molecule type" value="Genomic_DNA"/>
</dbReference>
<evidence type="ECO:0000259" key="1">
    <source>
        <dbReference type="Pfam" id="PF00248"/>
    </source>
</evidence>
<dbReference type="InterPro" id="IPR023210">
    <property type="entry name" value="NADP_OxRdtase_dom"/>
</dbReference>
<accession>A0A8J3HWW2</accession>
<dbReference type="PANTHER" id="PTHR43312:SF1">
    <property type="entry name" value="NADP-DEPENDENT OXIDOREDUCTASE DOMAIN-CONTAINING PROTEIN"/>
    <property type="match status" value="1"/>
</dbReference>
<dbReference type="SUPFAM" id="SSF51430">
    <property type="entry name" value="NAD(P)-linked oxidoreductase"/>
    <property type="match status" value="1"/>
</dbReference>
<sequence length="288" mass="32415">MAIPTLPFGRTGHESTRTIFGAASLGSVTQDEADQTLETLLRYGVNHIDVAASYGDAELRLAPWLKQHRSRFFLATKTGERTAQKAREELHRSLERMEVSYVDLWQLHNLADPIEWDIALSPGGVIEAAIEAKREGLIRAIGVTGHGLQIAATHRRSLERFDFDSVLLPYNFVTMQSSYYAENFQALLATCQQRQVAVQTIKSIAYRPYMEREHTHNTWYAPLTEQEDIDRAVHWALSQPGIFLNTVGDITLLPRVLDAASRFETASKPADEAMQSMVSRLGMEPLFV</sequence>
<dbReference type="PANTHER" id="PTHR43312">
    <property type="entry name" value="D-THREO-ALDOSE 1-DEHYDROGENASE"/>
    <property type="match status" value="1"/>
</dbReference>
<evidence type="ECO:0000313" key="3">
    <source>
        <dbReference type="Proteomes" id="UP000612362"/>
    </source>
</evidence>
<feature type="domain" description="NADP-dependent oxidoreductase" evidence="1">
    <location>
        <begin position="19"/>
        <end position="199"/>
    </location>
</feature>